<keyword evidence="4" id="KW-0804">Transcription</keyword>
<evidence type="ECO:0000259" key="6">
    <source>
        <dbReference type="PROSITE" id="PS50066"/>
    </source>
</evidence>
<keyword evidence="5" id="KW-0539">Nucleus</keyword>
<gene>
    <name evidence="7" type="ORF">BRAPAZ1V2_A07P45200.2</name>
</gene>
<evidence type="ECO:0000313" key="7">
    <source>
        <dbReference type="EMBL" id="CAG7904876.1"/>
    </source>
</evidence>
<dbReference type="EMBL" id="LS974623">
    <property type="protein sequence ID" value="CAG7904876.1"/>
    <property type="molecule type" value="Genomic_DNA"/>
</dbReference>
<organism evidence="7 8">
    <name type="scientific">Brassica campestris</name>
    <name type="common">Field mustard</name>
    <dbReference type="NCBI Taxonomy" id="3711"/>
    <lineage>
        <taxon>Eukaryota</taxon>
        <taxon>Viridiplantae</taxon>
        <taxon>Streptophyta</taxon>
        <taxon>Embryophyta</taxon>
        <taxon>Tracheophyta</taxon>
        <taxon>Spermatophyta</taxon>
        <taxon>Magnoliopsida</taxon>
        <taxon>eudicotyledons</taxon>
        <taxon>Gunneridae</taxon>
        <taxon>Pentapetalae</taxon>
        <taxon>rosids</taxon>
        <taxon>malvids</taxon>
        <taxon>Brassicales</taxon>
        <taxon>Brassicaceae</taxon>
        <taxon>Brassiceae</taxon>
        <taxon>Brassica</taxon>
    </lineage>
</organism>
<evidence type="ECO:0000256" key="5">
    <source>
        <dbReference type="ARBA" id="ARBA00023242"/>
    </source>
</evidence>
<dbReference type="Gene3D" id="3.40.1810.10">
    <property type="entry name" value="Transcription factor, MADS-box"/>
    <property type="match status" value="1"/>
</dbReference>
<dbReference type="InterPro" id="IPR050142">
    <property type="entry name" value="MADS-box/MEF2_TF"/>
</dbReference>
<dbReference type="GO" id="GO:0005634">
    <property type="term" value="C:nucleus"/>
    <property type="evidence" value="ECO:0007669"/>
    <property type="project" value="UniProtKB-SubCell"/>
</dbReference>
<dbReference type="GO" id="GO:0003677">
    <property type="term" value="F:DNA binding"/>
    <property type="evidence" value="ECO:0007669"/>
    <property type="project" value="UniProtKB-KW"/>
</dbReference>
<dbReference type="GO" id="GO:0046983">
    <property type="term" value="F:protein dimerization activity"/>
    <property type="evidence" value="ECO:0007669"/>
    <property type="project" value="InterPro"/>
</dbReference>
<feature type="domain" description="MADS-box" evidence="6">
    <location>
        <begin position="1"/>
        <end position="61"/>
    </location>
</feature>
<evidence type="ECO:0000256" key="3">
    <source>
        <dbReference type="ARBA" id="ARBA00023125"/>
    </source>
</evidence>
<name>A0A8D9HS85_BRACM</name>
<dbReference type="SMART" id="SM00432">
    <property type="entry name" value="MADS"/>
    <property type="match status" value="1"/>
</dbReference>
<protein>
    <recommendedName>
        <fullName evidence="6">MADS-box domain-containing protein</fullName>
    </recommendedName>
</protein>
<dbReference type="PROSITE" id="PS50066">
    <property type="entry name" value="MADS_BOX_2"/>
    <property type="match status" value="1"/>
</dbReference>
<evidence type="ECO:0000313" key="8">
    <source>
        <dbReference type="Proteomes" id="UP000694005"/>
    </source>
</evidence>
<dbReference type="AlphaFoldDB" id="A0A8D9HS85"/>
<evidence type="ECO:0000256" key="2">
    <source>
        <dbReference type="ARBA" id="ARBA00023015"/>
    </source>
</evidence>
<dbReference type="PROSITE" id="PS00350">
    <property type="entry name" value="MADS_BOX_1"/>
    <property type="match status" value="1"/>
</dbReference>
<accession>A0A8D9HS85</accession>
<dbReference type="PANTHER" id="PTHR48019">
    <property type="entry name" value="SERUM RESPONSE FACTOR HOMOLOG"/>
    <property type="match status" value="1"/>
</dbReference>
<keyword evidence="3" id="KW-0238">DNA-binding</keyword>
<proteinExistence type="predicted"/>
<evidence type="ECO:0000256" key="1">
    <source>
        <dbReference type="ARBA" id="ARBA00004123"/>
    </source>
</evidence>
<dbReference type="PRINTS" id="PR00404">
    <property type="entry name" value="MADSDOMAIN"/>
</dbReference>
<dbReference type="InterPro" id="IPR002100">
    <property type="entry name" value="TF_MADSbox"/>
</dbReference>
<keyword evidence="2" id="KW-0805">Transcription regulation</keyword>
<dbReference type="SUPFAM" id="SSF55455">
    <property type="entry name" value="SRF-like"/>
    <property type="match status" value="1"/>
</dbReference>
<reference evidence="7 8" key="1">
    <citation type="submission" date="2021-07" db="EMBL/GenBank/DDBJ databases">
        <authorList>
            <consortium name="Genoscope - CEA"/>
            <person name="William W."/>
        </authorList>
    </citation>
    <scope>NUCLEOTIDE SEQUENCE [LARGE SCALE GENOMIC DNA]</scope>
</reference>
<dbReference type="InterPro" id="IPR036879">
    <property type="entry name" value="TF_MADSbox_sf"/>
</dbReference>
<dbReference type="Gramene" id="A07p45200.2_BraZ1">
    <property type="protein sequence ID" value="A07p45200.2_BraZ1.CDS"/>
    <property type="gene ID" value="A07g45200.2_BraZ1"/>
</dbReference>
<sequence>MGRAKLEIKPIQKSTNRQITYSKRKKGLMKKAYELSTLGDIDLALLMFSPSDRLCLFSSQTRIEDVLAKYINLPDQEREKYYFIFWQYLLRILEQFKTENDMAFQINEPRFLSLLLTSQFSWFTKYINHYKLVFAKLQELDKELCRLQQQLQISEEELRKFEPDPVRFTSMEEMGACENHLLSTLTRVVQRREHLLSRSCEAPSTQKSMENIEGWEPEAEFKQARIYNSELSQCIKSVKVFLVQPNYLLYLTILNYIHIFKIYFFLVPSYDLPLQGIISNPTQTPK</sequence>
<comment type="subcellular location">
    <subcellularLocation>
        <location evidence="1">Nucleus</location>
    </subcellularLocation>
</comment>
<dbReference type="Pfam" id="PF00319">
    <property type="entry name" value="SRF-TF"/>
    <property type="match status" value="1"/>
</dbReference>
<dbReference type="Proteomes" id="UP000694005">
    <property type="component" value="Chromosome A07"/>
</dbReference>
<evidence type="ECO:0000256" key="4">
    <source>
        <dbReference type="ARBA" id="ARBA00023163"/>
    </source>
</evidence>